<evidence type="ECO:0000313" key="2">
    <source>
        <dbReference type="Proteomes" id="UP001589707"/>
    </source>
</evidence>
<gene>
    <name evidence="1" type="ORF">ACFFN1_10650</name>
</gene>
<keyword evidence="2" id="KW-1185">Reference proteome</keyword>
<comment type="caution">
    <text evidence="1">The sequence shown here is derived from an EMBL/GenBank/DDBJ whole genome shotgun (WGS) entry which is preliminary data.</text>
</comment>
<name>A0ABV5X4A5_9MICO</name>
<sequence>MTPSSDPATTFDPVPQMGFFSRLTGKLSAAGRSAREADRVFGTGLWRQHHDRFMRAVDRFYETAVALGREADSAADSAEGRAASHAADHPAAERIAALTTTLNAHADAVTELTRRLHARWPLDGVVVPAQVRTACGPLPERLSQAATKASEAGQAAALTRIAVRTGQDPAAQCATAARFVDDVAALIEECLRLEAEAG</sequence>
<dbReference type="EMBL" id="JBHMAU010000067">
    <property type="protein sequence ID" value="MFB9776851.1"/>
    <property type="molecule type" value="Genomic_DNA"/>
</dbReference>
<evidence type="ECO:0000313" key="1">
    <source>
        <dbReference type="EMBL" id="MFB9776851.1"/>
    </source>
</evidence>
<accession>A0ABV5X4A5</accession>
<dbReference type="RefSeq" id="WP_376840713.1">
    <property type="nucleotide sequence ID" value="NZ_JBHMAU010000067.1"/>
</dbReference>
<dbReference type="Proteomes" id="UP001589707">
    <property type="component" value="Unassembled WGS sequence"/>
</dbReference>
<proteinExistence type="predicted"/>
<reference evidence="1 2" key="1">
    <citation type="submission" date="2024-09" db="EMBL/GenBank/DDBJ databases">
        <authorList>
            <person name="Sun Q."/>
            <person name="Mori K."/>
        </authorList>
    </citation>
    <scope>NUCLEOTIDE SEQUENCE [LARGE SCALE GENOMIC DNA]</scope>
    <source>
        <strain evidence="1 2">JCM 11683</strain>
    </source>
</reference>
<organism evidence="1 2">
    <name type="scientific">Brevibacterium otitidis</name>
    <dbReference type="NCBI Taxonomy" id="53364"/>
    <lineage>
        <taxon>Bacteria</taxon>
        <taxon>Bacillati</taxon>
        <taxon>Actinomycetota</taxon>
        <taxon>Actinomycetes</taxon>
        <taxon>Micrococcales</taxon>
        <taxon>Brevibacteriaceae</taxon>
        <taxon>Brevibacterium</taxon>
    </lineage>
</organism>
<protein>
    <submittedName>
        <fullName evidence="1">Uncharacterized protein</fullName>
    </submittedName>
</protein>